<evidence type="ECO:0008006" key="3">
    <source>
        <dbReference type="Google" id="ProtNLM"/>
    </source>
</evidence>
<protein>
    <recommendedName>
        <fullName evidence="3">CCHC-type domain-containing protein</fullName>
    </recommendedName>
</protein>
<evidence type="ECO:0000256" key="1">
    <source>
        <dbReference type="SAM" id="Coils"/>
    </source>
</evidence>
<comment type="caution">
    <text evidence="2">The sequence shown here is derived from an EMBL/GenBank/DDBJ whole genome shotgun (WGS) entry which is preliminary data.</text>
</comment>
<dbReference type="EMBL" id="BKCJ010000948">
    <property type="protein sequence ID" value="GEU37592.1"/>
    <property type="molecule type" value="Genomic_DNA"/>
</dbReference>
<name>A0A6L2JLQ2_TANCI</name>
<dbReference type="AlphaFoldDB" id="A0A6L2JLQ2"/>
<accession>A0A6L2JLQ2</accession>
<proteinExistence type="predicted"/>
<organism evidence="2">
    <name type="scientific">Tanacetum cinerariifolium</name>
    <name type="common">Dalmatian daisy</name>
    <name type="synonym">Chrysanthemum cinerariifolium</name>
    <dbReference type="NCBI Taxonomy" id="118510"/>
    <lineage>
        <taxon>Eukaryota</taxon>
        <taxon>Viridiplantae</taxon>
        <taxon>Streptophyta</taxon>
        <taxon>Embryophyta</taxon>
        <taxon>Tracheophyta</taxon>
        <taxon>Spermatophyta</taxon>
        <taxon>Magnoliopsida</taxon>
        <taxon>eudicotyledons</taxon>
        <taxon>Gunneridae</taxon>
        <taxon>Pentapetalae</taxon>
        <taxon>asterids</taxon>
        <taxon>campanulids</taxon>
        <taxon>Asterales</taxon>
        <taxon>Asteraceae</taxon>
        <taxon>Asteroideae</taxon>
        <taxon>Anthemideae</taxon>
        <taxon>Anthemidinae</taxon>
        <taxon>Tanacetum</taxon>
    </lineage>
</organism>
<reference evidence="2" key="1">
    <citation type="journal article" date="2019" name="Sci. Rep.">
        <title>Draft genome of Tanacetum cinerariifolium, the natural source of mosquito coil.</title>
        <authorList>
            <person name="Yamashiro T."/>
            <person name="Shiraishi A."/>
            <person name="Satake H."/>
            <person name="Nakayama K."/>
        </authorList>
    </citation>
    <scope>NUCLEOTIDE SEQUENCE</scope>
</reference>
<gene>
    <name evidence="2" type="ORF">Tci_009570</name>
</gene>
<evidence type="ECO:0000313" key="2">
    <source>
        <dbReference type="EMBL" id="GEU37592.1"/>
    </source>
</evidence>
<keyword evidence="1" id="KW-0175">Coiled coil</keyword>
<feature type="coiled-coil region" evidence="1">
    <location>
        <begin position="234"/>
        <end position="264"/>
    </location>
</feature>
<sequence length="427" mass="50008">MSSFNQQECLWYGQPCDGYPCTCQQCGFVLTNGICLNCTYGDGKAITCCECEGLLRGRFCLFCNSKAENSFTYDPNAYSFNDTSSNFNTLPQPQYETYLCKLCGNDSHYGYDCPPQFLLVYEQEPSYNQNYNDNYYPHDSSSFICCDNYGGSHATFQCQPMDQNISSSGFDQIQPLQYLVIHHLSQEISEEILQAKESLMKYIQTFLKKFNHISFEEMPKVLSRAWDKFFEIQHAQLEDTNELLQKHLEDLKIISEELEKYINSPSWNRPTFYNNDEEHSIQYKEYLENSSYAKKQKLNKQEQAKVADDDTAELKRCLEIVPKDDDVAIEATPLSSKSPIIVVYKIYREWKKSYFKIIRADKNSQNYLTFGIMLKNFNREDLEVLRRIVKERFKKTKPMDDMDNLLFQTLEIMFEHHIEISTRSSQS</sequence>